<comment type="caution">
    <text evidence="1">The sequence shown here is derived from an EMBL/GenBank/DDBJ whole genome shotgun (WGS) entry which is preliminary data.</text>
</comment>
<organism evidence="1 2">
    <name type="scientific">Neofusicoccum ribis</name>
    <dbReference type="NCBI Taxonomy" id="45134"/>
    <lineage>
        <taxon>Eukaryota</taxon>
        <taxon>Fungi</taxon>
        <taxon>Dikarya</taxon>
        <taxon>Ascomycota</taxon>
        <taxon>Pezizomycotina</taxon>
        <taxon>Dothideomycetes</taxon>
        <taxon>Dothideomycetes incertae sedis</taxon>
        <taxon>Botryosphaeriales</taxon>
        <taxon>Botryosphaeriaceae</taxon>
        <taxon>Neofusicoccum</taxon>
    </lineage>
</organism>
<evidence type="ECO:0000313" key="2">
    <source>
        <dbReference type="Proteomes" id="UP001521116"/>
    </source>
</evidence>
<name>A0ABR3TD05_9PEZI</name>
<keyword evidence="2" id="KW-1185">Reference proteome</keyword>
<sequence>MVASGARVILGRLINKNTRSIEQHQDENKLLSAAFDELRNDNAHPKVFQDQTPSLIQLEVRQAMGHMKEQMMSSTAKRNHTDQAEKHDGTRHIHGITVENAVAGRSTFDSEGDDKQPIPTNMLTHETLKRNYDARSPVTDMERRKWASMWISEKMRVPLNDYIHEKGSELKRSEKTPIKYSFPSKNDKKLKVRIPSISQAVKKGIDCLSILLDSFKPMREKKREN</sequence>
<dbReference type="EMBL" id="JAJVDC020000003">
    <property type="protein sequence ID" value="KAL1637380.1"/>
    <property type="molecule type" value="Genomic_DNA"/>
</dbReference>
<evidence type="ECO:0000313" key="1">
    <source>
        <dbReference type="EMBL" id="KAL1637380.1"/>
    </source>
</evidence>
<accession>A0ABR3TD05</accession>
<reference evidence="1 2" key="1">
    <citation type="submission" date="2024-02" db="EMBL/GenBank/DDBJ databases">
        <title>De novo assembly and annotation of 12 fungi associated with fruit tree decline syndrome in Ontario, Canada.</title>
        <authorList>
            <person name="Sulman M."/>
            <person name="Ellouze W."/>
            <person name="Ilyukhin E."/>
        </authorList>
    </citation>
    <scope>NUCLEOTIDE SEQUENCE [LARGE SCALE GENOMIC DNA]</scope>
    <source>
        <strain evidence="1 2">M1-105</strain>
    </source>
</reference>
<proteinExistence type="predicted"/>
<dbReference type="Proteomes" id="UP001521116">
    <property type="component" value="Unassembled WGS sequence"/>
</dbReference>
<protein>
    <submittedName>
        <fullName evidence="1">Uncharacterized protein</fullName>
    </submittedName>
</protein>
<gene>
    <name evidence="1" type="ORF">SLS56_000518</name>
</gene>